<dbReference type="Proteomes" id="UP000299102">
    <property type="component" value="Unassembled WGS sequence"/>
</dbReference>
<feature type="compositionally biased region" description="Basic residues" evidence="1">
    <location>
        <begin position="72"/>
        <end position="85"/>
    </location>
</feature>
<accession>A0A4C1SIB7</accession>
<evidence type="ECO:0000313" key="2">
    <source>
        <dbReference type="EMBL" id="GBP01636.1"/>
    </source>
</evidence>
<organism evidence="2 3">
    <name type="scientific">Eumeta variegata</name>
    <name type="common">Bagworm moth</name>
    <name type="synonym">Eumeta japonica</name>
    <dbReference type="NCBI Taxonomy" id="151549"/>
    <lineage>
        <taxon>Eukaryota</taxon>
        <taxon>Metazoa</taxon>
        <taxon>Ecdysozoa</taxon>
        <taxon>Arthropoda</taxon>
        <taxon>Hexapoda</taxon>
        <taxon>Insecta</taxon>
        <taxon>Pterygota</taxon>
        <taxon>Neoptera</taxon>
        <taxon>Endopterygota</taxon>
        <taxon>Lepidoptera</taxon>
        <taxon>Glossata</taxon>
        <taxon>Ditrysia</taxon>
        <taxon>Tineoidea</taxon>
        <taxon>Psychidae</taxon>
        <taxon>Oiketicinae</taxon>
        <taxon>Eumeta</taxon>
    </lineage>
</organism>
<evidence type="ECO:0000256" key="1">
    <source>
        <dbReference type="SAM" id="MobiDB-lite"/>
    </source>
</evidence>
<sequence length="104" mass="11747">MDVAYALNEIYSGIYHTGRDPIIDDGWLRQKQTLHITTQTLYLAPHKLAKQLKAMGCGQANMSRRVTETMPRRRGAFKGAQRRVAGRNWRPKAGAAKKSPNQQP</sequence>
<keyword evidence="3" id="KW-1185">Reference proteome</keyword>
<feature type="region of interest" description="Disordered" evidence="1">
    <location>
        <begin position="71"/>
        <end position="104"/>
    </location>
</feature>
<reference evidence="2 3" key="1">
    <citation type="journal article" date="2019" name="Commun. Biol.">
        <title>The bagworm genome reveals a unique fibroin gene that provides high tensile strength.</title>
        <authorList>
            <person name="Kono N."/>
            <person name="Nakamura H."/>
            <person name="Ohtoshi R."/>
            <person name="Tomita M."/>
            <person name="Numata K."/>
            <person name="Arakawa K."/>
        </authorList>
    </citation>
    <scope>NUCLEOTIDE SEQUENCE [LARGE SCALE GENOMIC DNA]</scope>
</reference>
<protein>
    <submittedName>
        <fullName evidence="2">Uncharacterized protein</fullName>
    </submittedName>
</protein>
<proteinExistence type="predicted"/>
<dbReference type="EMBL" id="BGZK01003469">
    <property type="protein sequence ID" value="GBP01636.1"/>
    <property type="molecule type" value="Genomic_DNA"/>
</dbReference>
<dbReference type="OrthoDB" id="9995375at2759"/>
<comment type="caution">
    <text evidence="2">The sequence shown here is derived from an EMBL/GenBank/DDBJ whole genome shotgun (WGS) entry which is preliminary data.</text>
</comment>
<evidence type="ECO:0000313" key="3">
    <source>
        <dbReference type="Proteomes" id="UP000299102"/>
    </source>
</evidence>
<gene>
    <name evidence="2" type="ORF">EVAR_90447_1</name>
</gene>
<name>A0A4C1SIB7_EUMVA</name>
<dbReference type="AlphaFoldDB" id="A0A4C1SIB7"/>